<protein>
    <recommendedName>
        <fullName evidence="4">Alkaline shock response membrane anchor protein AmaP</fullName>
    </recommendedName>
</protein>
<organism evidence="2 3">
    <name type="scientific">Streptomyces hyderabadensis</name>
    <dbReference type="NCBI Taxonomy" id="598549"/>
    <lineage>
        <taxon>Bacteria</taxon>
        <taxon>Bacillati</taxon>
        <taxon>Actinomycetota</taxon>
        <taxon>Actinomycetes</taxon>
        <taxon>Kitasatosporales</taxon>
        <taxon>Streptomycetaceae</taxon>
        <taxon>Streptomyces</taxon>
    </lineage>
</organism>
<comment type="caution">
    <text evidence="2">The sequence shown here is derived from an EMBL/GenBank/DDBJ whole genome shotgun (WGS) entry which is preliminary data.</text>
</comment>
<keyword evidence="1" id="KW-1133">Transmembrane helix</keyword>
<reference evidence="3" key="1">
    <citation type="journal article" date="2019" name="Int. J. Syst. Evol. Microbiol.">
        <title>The Global Catalogue of Microorganisms (GCM) 10K type strain sequencing project: providing services to taxonomists for standard genome sequencing and annotation.</title>
        <authorList>
            <consortium name="The Broad Institute Genomics Platform"/>
            <consortium name="The Broad Institute Genome Sequencing Center for Infectious Disease"/>
            <person name="Wu L."/>
            <person name="Ma J."/>
        </authorList>
    </citation>
    <scope>NUCLEOTIDE SEQUENCE [LARGE SCALE GENOMIC DNA]</scope>
    <source>
        <strain evidence="3">JCM 17657</strain>
    </source>
</reference>
<accession>A0ABP9HFY7</accession>
<dbReference type="RefSeq" id="WP_226029438.1">
    <property type="nucleotide sequence ID" value="NZ_BAABIV010000001.1"/>
</dbReference>
<evidence type="ECO:0000256" key="1">
    <source>
        <dbReference type="SAM" id="Phobius"/>
    </source>
</evidence>
<evidence type="ECO:0000313" key="3">
    <source>
        <dbReference type="Proteomes" id="UP001500610"/>
    </source>
</evidence>
<name>A0ABP9HFY7_9ACTN</name>
<gene>
    <name evidence="2" type="ORF">GCM10023257_02060</name>
</gene>
<keyword evidence="1" id="KW-0472">Membrane</keyword>
<feature type="transmembrane region" description="Helical" evidence="1">
    <location>
        <begin position="67"/>
        <end position="89"/>
    </location>
</feature>
<dbReference type="EMBL" id="BAABIV010000001">
    <property type="protein sequence ID" value="GAA4969907.1"/>
    <property type="molecule type" value="Genomic_DNA"/>
</dbReference>
<keyword evidence="3" id="KW-1185">Reference proteome</keyword>
<sequence length="195" mass="20740">MNTLRNAVNRTLLALAGAALLAGGGWLALTPDGVAGRLPGWWPAPDPEAGTVLLDRDGLVGLRVHGWWIPAVVAGAACMLLLCLAWLLAQFRGGGRRLPLAGPSLTLRSRALADAVARRAEATEGVERAQVHLRAGKKRSRARVRVLLEPGTEPGPVLARLTSGPLDEARASLAPHPLTTHLRLGVRSTRERRAR</sequence>
<evidence type="ECO:0008006" key="4">
    <source>
        <dbReference type="Google" id="ProtNLM"/>
    </source>
</evidence>
<evidence type="ECO:0000313" key="2">
    <source>
        <dbReference type="EMBL" id="GAA4969907.1"/>
    </source>
</evidence>
<dbReference type="Proteomes" id="UP001500610">
    <property type="component" value="Unassembled WGS sequence"/>
</dbReference>
<keyword evidence="1" id="KW-0812">Transmembrane</keyword>
<proteinExistence type="predicted"/>